<dbReference type="InterPro" id="IPR036249">
    <property type="entry name" value="Thioredoxin-like_sf"/>
</dbReference>
<dbReference type="InterPro" id="IPR013766">
    <property type="entry name" value="Thioredoxin_domain"/>
</dbReference>
<dbReference type="Pfam" id="PF00578">
    <property type="entry name" value="AhpC-TSA"/>
    <property type="match status" value="1"/>
</dbReference>
<evidence type="ECO:0000313" key="3">
    <source>
        <dbReference type="Proteomes" id="UP001333710"/>
    </source>
</evidence>
<dbReference type="AlphaFoldDB" id="A0AA48HP98"/>
<organism evidence="2 3">
    <name type="scientific">Planctobacterium marinum</name>
    <dbReference type="NCBI Taxonomy" id="1631968"/>
    <lineage>
        <taxon>Bacteria</taxon>
        <taxon>Pseudomonadati</taxon>
        <taxon>Pseudomonadota</taxon>
        <taxon>Gammaproteobacteria</taxon>
        <taxon>Alteromonadales</taxon>
        <taxon>Alteromonadaceae</taxon>
        <taxon>Planctobacterium</taxon>
    </lineage>
</organism>
<dbReference type="InterPro" id="IPR000866">
    <property type="entry name" value="AhpC/TSA"/>
</dbReference>
<gene>
    <name evidence="2" type="ORF">MACH26_26830</name>
</gene>
<name>A0AA48HP98_9ALTE</name>
<dbReference type="EMBL" id="AP027272">
    <property type="protein sequence ID" value="BDX07162.1"/>
    <property type="molecule type" value="Genomic_DNA"/>
</dbReference>
<evidence type="ECO:0000313" key="2">
    <source>
        <dbReference type="EMBL" id="BDX07162.1"/>
    </source>
</evidence>
<keyword evidence="3" id="KW-1185">Reference proteome</keyword>
<proteinExistence type="predicted"/>
<protein>
    <submittedName>
        <fullName evidence="2">Thioredoxin peroxidase</fullName>
    </submittedName>
</protein>
<reference evidence="2" key="1">
    <citation type="submission" date="2023-01" db="EMBL/GenBank/DDBJ databases">
        <title>Complete genome sequence of Planctobacterium marinum strain Dej080120_11.</title>
        <authorList>
            <person name="Ueki S."/>
            <person name="Maruyama F."/>
        </authorList>
    </citation>
    <scope>NUCLEOTIDE SEQUENCE</scope>
    <source>
        <strain evidence="2">Dej080120_11</strain>
    </source>
</reference>
<dbReference type="SUPFAM" id="SSF52833">
    <property type="entry name" value="Thioredoxin-like"/>
    <property type="match status" value="1"/>
</dbReference>
<dbReference type="KEGG" id="pmaw:MACH26_26830"/>
<feature type="domain" description="Thioredoxin" evidence="1">
    <location>
        <begin position="10"/>
        <end position="166"/>
    </location>
</feature>
<dbReference type="RefSeq" id="WP_338293149.1">
    <property type="nucleotide sequence ID" value="NZ_AP027272.1"/>
</dbReference>
<dbReference type="PROSITE" id="PS51352">
    <property type="entry name" value="THIOREDOXIN_2"/>
    <property type="match status" value="1"/>
</dbReference>
<sequence length="182" mass="20567">MSEMSYSQKIHPGSQFPELKARLLSGEEVELGKPGQDADWRMVIVYRGRHCPLCTKYLNVAEQYLAALKDIKVDLVAVSGDSAEQLQSHLEKLQVSFPLAYGLKVEQMKQLGVYISEPRSEQETDHPFAEPGLFVVNQEGKVQVVDISNNPFVRPELQALVNGLGWIRNPDNNYPIRGMHQY</sequence>
<keyword evidence="2" id="KW-0560">Oxidoreductase</keyword>
<evidence type="ECO:0000259" key="1">
    <source>
        <dbReference type="PROSITE" id="PS51352"/>
    </source>
</evidence>
<keyword evidence="2" id="KW-0575">Peroxidase</keyword>
<accession>A0AA48HP98</accession>
<dbReference type="GO" id="GO:0004601">
    <property type="term" value="F:peroxidase activity"/>
    <property type="evidence" value="ECO:0007669"/>
    <property type="project" value="UniProtKB-KW"/>
</dbReference>
<dbReference type="Proteomes" id="UP001333710">
    <property type="component" value="Chromosome"/>
</dbReference>
<dbReference type="Gene3D" id="3.40.30.10">
    <property type="entry name" value="Glutaredoxin"/>
    <property type="match status" value="1"/>
</dbReference>